<sequence>MLPCILFIAILSLASTAHSHLVMALPSTWGLDTSLENPLTQRTSNWVCGGRQRPANGPVTTIQAGQVLHVPVTCGEAIHNLGGAAYQCATDSDGTNDYHGGGGCALSIAYTSSPRVEDFVVFSVNHDCPRAWSTWIPFNVPINLPAGEATMAWTWIPPSTHAQPEMYFNCATVRVQGPSAQLTGGRRLLDHIYGVPGFSSRTPSPIYRNVLPNGALQISTSAGGGGQCQSGHARCTSDPSRWEHCASSTWYSHPVPANMRCVQEGSLISWAQRW</sequence>
<evidence type="ECO:0000256" key="11">
    <source>
        <dbReference type="ARBA" id="ARBA00046340"/>
    </source>
</evidence>
<comment type="caution">
    <text evidence="13">The sequence shown here is derived from an EMBL/GenBank/DDBJ whole genome shotgun (WGS) entry which is preliminary data.</text>
</comment>
<evidence type="ECO:0000256" key="7">
    <source>
        <dbReference type="ARBA" id="ARBA00023008"/>
    </source>
</evidence>
<organism evidence="13 14">
    <name type="scientific">Catenaria anguillulae PL171</name>
    <dbReference type="NCBI Taxonomy" id="765915"/>
    <lineage>
        <taxon>Eukaryota</taxon>
        <taxon>Fungi</taxon>
        <taxon>Fungi incertae sedis</taxon>
        <taxon>Blastocladiomycota</taxon>
        <taxon>Blastocladiomycetes</taxon>
        <taxon>Blastocladiales</taxon>
        <taxon>Catenariaceae</taxon>
        <taxon>Catenaria</taxon>
    </lineage>
</organism>
<keyword evidence="3" id="KW-0964">Secreted</keyword>
<dbReference type="InterPro" id="IPR054497">
    <property type="entry name" value="LPMO_AA14"/>
</dbReference>
<dbReference type="Proteomes" id="UP000193411">
    <property type="component" value="Unassembled WGS sequence"/>
</dbReference>
<dbReference type="Gene3D" id="2.70.50.70">
    <property type="match status" value="1"/>
</dbReference>
<feature type="signal peptide" evidence="12">
    <location>
        <begin position="1"/>
        <end position="19"/>
    </location>
</feature>
<comment type="cofactor">
    <cofactor evidence="1">
        <name>Cu(2+)</name>
        <dbReference type="ChEBI" id="CHEBI:29036"/>
    </cofactor>
</comment>
<keyword evidence="10" id="KW-0325">Glycoprotein</keyword>
<keyword evidence="5 12" id="KW-0732">Signal</keyword>
<evidence type="ECO:0000256" key="5">
    <source>
        <dbReference type="ARBA" id="ARBA00022729"/>
    </source>
</evidence>
<evidence type="ECO:0000256" key="3">
    <source>
        <dbReference type="ARBA" id="ARBA00022525"/>
    </source>
</evidence>
<dbReference type="EMBL" id="MCFL01000020">
    <property type="protein sequence ID" value="ORZ35857.1"/>
    <property type="molecule type" value="Genomic_DNA"/>
</dbReference>
<evidence type="ECO:0000256" key="1">
    <source>
        <dbReference type="ARBA" id="ARBA00001973"/>
    </source>
</evidence>
<keyword evidence="4" id="KW-0479">Metal-binding</keyword>
<evidence type="ECO:0000256" key="2">
    <source>
        <dbReference type="ARBA" id="ARBA00004613"/>
    </source>
</evidence>
<evidence type="ECO:0000313" key="13">
    <source>
        <dbReference type="EMBL" id="ORZ35857.1"/>
    </source>
</evidence>
<dbReference type="Pfam" id="PF22810">
    <property type="entry name" value="LPMO_AA14"/>
    <property type="match status" value="1"/>
</dbReference>
<evidence type="ECO:0000256" key="8">
    <source>
        <dbReference type="ARBA" id="ARBA00023033"/>
    </source>
</evidence>
<reference evidence="13 14" key="1">
    <citation type="submission" date="2016-07" db="EMBL/GenBank/DDBJ databases">
        <title>Pervasive Adenine N6-methylation of Active Genes in Fungi.</title>
        <authorList>
            <consortium name="DOE Joint Genome Institute"/>
            <person name="Mondo S.J."/>
            <person name="Dannebaum R.O."/>
            <person name="Kuo R.C."/>
            <person name="Labutti K."/>
            <person name="Haridas S."/>
            <person name="Kuo A."/>
            <person name="Salamov A."/>
            <person name="Ahrendt S.R."/>
            <person name="Lipzen A."/>
            <person name="Sullivan W."/>
            <person name="Andreopoulos W.B."/>
            <person name="Clum A."/>
            <person name="Lindquist E."/>
            <person name="Daum C."/>
            <person name="Ramamoorthy G.K."/>
            <person name="Gryganskyi A."/>
            <person name="Culley D."/>
            <person name="Magnuson J.K."/>
            <person name="James T.Y."/>
            <person name="O'Malley M.A."/>
            <person name="Stajich J.E."/>
            <person name="Spatafora J.W."/>
            <person name="Visel A."/>
            <person name="Grigoriev I.V."/>
        </authorList>
    </citation>
    <scope>NUCLEOTIDE SEQUENCE [LARGE SCALE GENOMIC DNA]</scope>
    <source>
        <strain evidence="13 14">PL171</strain>
    </source>
</reference>
<feature type="chain" id="PRO_5012350144" description="Chitin-binding type-4 domain-containing protein" evidence="12">
    <location>
        <begin position="20"/>
        <end position="274"/>
    </location>
</feature>
<evidence type="ECO:0000256" key="12">
    <source>
        <dbReference type="SAM" id="SignalP"/>
    </source>
</evidence>
<evidence type="ECO:0000256" key="6">
    <source>
        <dbReference type="ARBA" id="ARBA00023002"/>
    </source>
</evidence>
<keyword evidence="6" id="KW-0560">Oxidoreductase</keyword>
<protein>
    <recommendedName>
        <fullName evidence="15">Chitin-binding type-4 domain-containing protein</fullName>
    </recommendedName>
</protein>
<dbReference type="AlphaFoldDB" id="A0A1Y2HML7"/>
<dbReference type="PANTHER" id="PTHR36182">
    <property type="entry name" value="PROTEIN, PUTATIVE (AFU_ORTHOLOGUE AFUA_6G10930)-RELATED"/>
    <property type="match status" value="1"/>
</dbReference>
<accession>A0A1Y2HML7</accession>
<evidence type="ECO:0000256" key="9">
    <source>
        <dbReference type="ARBA" id="ARBA00023157"/>
    </source>
</evidence>
<name>A0A1Y2HML7_9FUNG</name>
<keyword evidence="9" id="KW-1015">Disulfide bond</keyword>
<evidence type="ECO:0000256" key="10">
    <source>
        <dbReference type="ARBA" id="ARBA00023180"/>
    </source>
</evidence>
<comment type="subcellular location">
    <subcellularLocation>
        <location evidence="2">Secreted</location>
    </subcellularLocation>
</comment>
<proteinExistence type="inferred from homology"/>
<keyword evidence="8" id="KW-0503">Monooxygenase</keyword>
<keyword evidence="7" id="KW-0186">Copper</keyword>
<evidence type="ECO:0008006" key="15">
    <source>
        <dbReference type="Google" id="ProtNLM"/>
    </source>
</evidence>
<comment type="similarity">
    <text evidence="11">Belongs to the polysaccharide monooxygenase AA14 family.</text>
</comment>
<dbReference type="GO" id="GO:0004497">
    <property type="term" value="F:monooxygenase activity"/>
    <property type="evidence" value="ECO:0007669"/>
    <property type="project" value="UniProtKB-KW"/>
</dbReference>
<evidence type="ECO:0000313" key="14">
    <source>
        <dbReference type="Proteomes" id="UP000193411"/>
    </source>
</evidence>
<dbReference type="GO" id="GO:0005576">
    <property type="term" value="C:extracellular region"/>
    <property type="evidence" value="ECO:0007669"/>
    <property type="project" value="UniProtKB-SubCell"/>
</dbReference>
<dbReference type="PANTHER" id="PTHR36182:SF2">
    <property type="entry name" value="LYTIC POLYSACCHARIDE MONOOXYGENASE"/>
    <property type="match status" value="1"/>
</dbReference>
<evidence type="ECO:0000256" key="4">
    <source>
        <dbReference type="ARBA" id="ARBA00022723"/>
    </source>
</evidence>
<gene>
    <name evidence="13" type="ORF">BCR44DRAFT_35494</name>
</gene>
<keyword evidence="14" id="KW-1185">Reference proteome</keyword>
<dbReference type="GO" id="GO:0046872">
    <property type="term" value="F:metal ion binding"/>
    <property type="evidence" value="ECO:0007669"/>
    <property type="project" value="UniProtKB-KW"/>
</dbReference>
<dbReference type="OrthoDB" id="2342176at2759"/>